<proteinExistence type="inferred from homology"/>
<reference evidence="6" key="1">
    <citation type="journal article" date="2014" name="Nucleic Acids Res.">
        <title>The evolutionary dynamics of variant antigen genes in Babesia reveal a history of genomic innovation underlying host-parasite interaction.</title>
        <authorList>
            <person name="Jackson A.P."/>
            <person name="Otto T.D."/>
            <person name="Darby A."/>
            <person name="Ramaprasad A."/>
            <person name="Xia D."/>
            <person name="Echaide I.E."/>
            <person name="Farber M."/>
            <person name="Gahlot S."/>
            <person name="Gamble J."/>
            <person name="Gupta D."/>
            <person name="Gupta Y."/>
            <person name="Jackson L."/>
            <person name="Malandrin L."/>
            <person name="Malas T.B."/>
            <person name="Moussa E."/>
            <person name="Nair M."/>
            <person name="Reid A.J."/>
            <person name="Sanders M."/>
            <person name="Sharma J."/>
            <person name="Tracey A."/>
            <person name="Quail M.A."/>
            <person name="Weir W."/>
            <person name="Wastling J.M."/>
            <person name="Hall N."/>
            <person name="Willadsen P."/>
            <person name="Lingelbach K."/>
            <person name="Shiels B."/>
            <person name="Tait A."/>
            <person name="Berriman M."/>
            <person name="Allred D.R."/>
            <person name="Pain A."/>
        </authorList>
    </citation>
    <scope>NUCLEOTIDE SEQUENCE [LARGE SCALE GENOMIC DNA]</scope>
    <source>
        <strain evidence="6">Bond</strain>
    </source>
</reference>
<dbReference type="InterPro" id="IPR007946">
    <property type="entry name" value="AAR2"/>
</dbReference>
<dbReference type="KEGG" id="bbig:BBBOND_0100680"/>
<comment type="similarity">
    <text evidence="1">Belongs to the AAR2 family.</text>
</comment>
<dbReference type="EMBL" id="LK391707">
    <property type="protein sequence ID" value="CDR93739.1"/>
    <property type="molecule type" value="Genomic_DNA"/>
</dbReference>
<dbReference type="InterPro" id="IPR033648">
    <property type="entry name" value="AAR2_C"/>
</dbReference>
<dbReference type="Gene3D" id="2.60.34.20">
    <property type="match status" value="1"/>
</dbReference>
<keyword evidence="6" id="KW-1185">Reference proteome</keyword>
<dbReference type="CDD" id="cd13778">
    <property type="entry name" value="Aar2_C"/>
    <property type="match status" value="1"/>
</dbReference>
<dbReference type="InterPro" id="IPR033647">
    <property type="entry name" value="Aar2_N"/>
</dbReference>
<name>A0A061D433_BABBI</name>
<organism evidence="5 6">
    <name type="scientific">Babesia bigemina</name>
    <dbReference type="NCBI Taxonomy" id="5866"/>
    <lineage>
        <taxon>Eukaryota</taxon>
        <taxon>Sar</taxon>
        <taxon>Alveolata</taxon>
        <taxon>Apicomplexa</taxon>
        <taxon>Aconoidasida</taxon>
        <taxon>Piroplasmida</taxon>
        <taxon>Babesiidae</taxon>
        <taxon>Babesia</taxon>
    </lineage>
</organism>
<evidence type="ECO:0000259" key="3">
    <source>
        <dbReference type="Pfam" id="PF05282"/>
    </source>
</evidence>
<dbReference type="Pfam" id="PF20981">
    <property type="entry name" value="AAR2_1st"/>
    <property type="match status" value="1"/>
</dbReference>
<evidence type="ECO:0008006" key="7">
    <source>
        <dbReference type="Google" id="ProtNLM"/>
    </source>
</evidence>
<dbReference type="GO" id="GO:0000244">
    <property type="term" value="P:spliceosomal tri-snRNP complex assembly"/>
    <property type="evidence" value="ECO:0007669"/>
    <property type="project" value="TreeGrafter"/>
</dbReference>
<feature type="compositionally biased region" description="Polar residues" evidence="2">
    <location>
        <begin position="154"/>
        <end position="166"/>
    </location>
</feature>
<evidence type="ECO:0000313" key="5">
    <source>
        <dbReference type="EMBL" id="CDR93739.1"/>
    </source>
</evidence>
<dbReference type="PANTHER" id="PTHR12689:SF4">
    <property type="entry name" value="PROTEIN AAR2 HOMOLOG"/>
    <property type="match status" value="1"/>
</dbReference>
<accession>A0A061D433</accession>
<feature type="compositionally biased region" description="Basic and acidic residues" evidence="2">
    <location>
        <begin position="312"/>
        <end position="327"/>
    </location>
</feature>
<feature type="region of interest" description="Disordered" evidence="2">
    <location>
        <begin position="152"/>
        <end position="250"/>
    </location>
</feature>
<protein>
    <recommendedName>
        <fullName evidence="7">AAR2 protein</fullName>
    </recommendedName>
</protein>
<dbReference type="Proteomes" id="UP000033188">
    <property type="component" value="Chromosome 1"/>
</dbReference>
<feature type="region of interest" description="Disordered" evidence="2">
    <location>
        <begin position="303"/>
        <end position="339"/>
    </location>
</feature>
<feature type="compositionally biased region" description="Polar residues" evidence="2">
    <location>
        <begin position="330"/>
        <end position="339"/>
    </location>
</feature>
<feature type="domain" description="AAR2 C-terminal" evidence="3">
    <location>
        <begin position="376"/>
        <end position="549"/>
    </location>
</feature>
<dbReference type="OMA" id="MHMDTSY"/>
<dbReference type="AlphaFoldDB" id="A0A061D433"/>
<dbReference type="InterPro" id="IPR038514">
    <property type="entry name" value="AAR2_C_sf"/>
</dbReference>
<feature type="compositionally biased region" description="Basic and acidic residues" evidence="2">
    <location>
        <begin position="193"/>
        <end position="211"/>
    </location>
</feature>
<dbReference type="PANTHER" id="PTHR12689">
    <property type="entry name" value="A1 CISTRON SPLICING FACTOR AAR2-RELATED"/>
    <property type="match status" value="1"/>
</dbReference>
<dbReference type="InterPro" id="IPR038516">
    <property type="entry name" value="AAR2_N_sf"/>
</dbReference>
<evidence type="ECO:0000256" key="2">
    <source>
        <dbReference type="SAM" id="MobiDB-lite"/>
    </source>
</evidence>
<dbReference type="OrthoDB" id="201752at2759"/>
<evidence type="ECO:0000256" key="1">
    <source>
        <dbReference type="ARBA" id="ARBA00006281"/>
    </source>
</evidence>
<feature type="domain" description="AAR2 N-terminal" evidence="4">
    <location>
        <begin position="17"/>
        <end position="146"/>
    </location>
</feature>
<evidence type="ECO:0000313" key="6">
    <source>
        <dbReference type="Proteomes" id="UP000033188"/>
    </source>
</evidence>
<dbReference type="Pfam" id="PF05282">
    <property type="entry name" value="AAR2"/>
    <property type="match status" value="1"/>
</dbReference>
<sequence>MDVDEPDVIPPGVNLTACLVLNQRDDECLGFDFVSFPGSNEVMGVIDLTPGAHLVYVKDGQPNEEVDRRLGEFLYIEPGTCTVLKRSKLDDGPLFEVASEEETRSYHSGLVAGHFHGKLARVPDELRNLWYDLTQFISVDVIRLLRPIVKKPSSRSTSAQQKTSKAVNDDEQQRLSLPSRASEMSQGAASTSMDEKDSASVRDATIKDHVFNDSQSTMDVDDTSAKSEGCSLSRDGHAEPNIATSSKGLPDTACQNSYPTNCSSADDGEDTAEHYKEILERLNSLKCQPGLLCETFGVIGNGRGRSASSPTDDTKLRADRSKRHNIDADGSSNIPTDSASVANRCDTTLDFEVPRDQCTIYYSDLQKLNRRMKSGMHKCASKITEMHLDTTHILDAIVERHHERDAMLPLSTTDMATSKTSDMAVAEHEYDVESKYSCVLGEYEYAFCVFMLNFHYTSFEHWKSLFRAFCSAESFYMLNTKLSEHLMKVIKLQLETFESDLYEPDNFFAYHLSSLEEIINDNQPQLAGLVDPFNAIKETFKLKFGISFEEATALQDGVQFVDSSLLPNVV</sequence>
<dbReference type="CDD" id="cd13777">
    <property type="entry name" value="Aar2_N"/>
    <property type="match status" value="1"/>
</dbReference>
<dbReference type="VEuPathDB" id="PiroplasmaDB:BBBOND_0100680"/>
<dbReference type="RefSeq" id="XP_012765925.1">
    <property type="nucleotide sequence ID" value="XM_012910471.1"/>
</dbReference>
<feature type="compositionally biased region" description="Polar residues" evidence="2">
    <location>
        <begin position="182"/>
        <end position="192"/>
    </location>
</feature>
<evidence type="ECO:0000259" key="4">
    <source>
        <dbReference type="Pfam" id="PF20981"/>
    </source>
</evidence>
<dbReference type="GeneID" id="24562280"/>
<dbReference type="Gene3D" id="1.25.40.550">
    <property type="entry name" value="Aar2, C-terminal domain-like"/>
    <property type="match status" value="1"/>
</dbReference>
<dbReference type="STRING" id="5866.A0A061D433"/>
<gene>
    <name evidence="5" type="ORF">BBBOND_0100680</name>
</gene>